<evidence type="ECO:0000313" key="3">
    <source>
        <dbReference type="EMBL" id="RQG99149.1"/>
    </source>
</evidence>
<proteinExistence type="predicted"/>
<feature type="compositionally biased region" description="Acidic residues" evidence="1">
    <location>
        <begin position="206"/>
        <end position="231"/>
    </location>
</feature>
<dbReference type="Proteomes" id="UP000281431">
    <property type="component" value="Unassembled WGS sequence"/>
</dbReference>
<evidence type="ECO:0000313" key="4">
    <source>
        <dbReference type="Proteomes" id="UP000281431"/>
    </source>
</evidence>
<feature type="region of interest" description="Disordered" evidence="1">
    <location>
        <begin position="195"/>
        <end position="231"/>
    </location>
</feature>
<accession>A0A3N6PG31</accession>
<keyword evidence="4" id="KW-1185">Reference proteome</keyword>
<feature type="domain" description="DUF8159" evidence="2">
    <location>
        <begin position="77"/>
        <end position="195"/>
    </location>
</feature>
<dbReference type="EMBL" id="REFZ01000010">
    <property type="protein sequence ID" value="RQG99149.1"/>
    <property type="molecule type" value="Genomic_DNA"/>
</dbReference>
<dbReference type="AlphaFoldDB" id="A0A3N6PG31"/>
<protein>
    <recommendedName>
        <fullName evidence="2">DUF8159 domain-containing protein</fullName>
    </recommendedName>
</protein>
<evidence type="ECO:0000259" key="2">
    <source>
        <dbReference type="Pfam" id="PF26490"/>
    </source>
</evidence>
<feature type="region of interest" description="Disordered" evidence="1">
    <location>
        <begin position="1"/>
        <end position="33"/>
    </location>
</feature>
<sequence>MPERSEYSTDDRRARVPTTRSRAPSEPEGTNRTFATSRRRALAAVGGVSLGLTAGCLDSVQSIGGSRTAIEPEDPGDERNATPSEFYFFLEENGITVDELYHDTEDDDLILFYESDAETRDESEDEIALIYVVFRDALVARGADVQYLYTEVLDRFEGQVEGWAVNSEWAQQEVDGEISTLDVWNAILRTKVYEEGENPYLPNSSDETDDSAAETGADDDPMNGDQSTDDE</sequence>
<gene>
    <name evidence="3" type="ORF">EA472_14845</name>
</gene>
<dbReference type="InterPro" id="IPR058473">
    <property type="entry name" value="DUF8159"/>
</dbReference>
<dbReference type="OrthoDB" id="206104at2157"/>
<name>A0A3N6PG31_NATCH</name>
<dbReference type="Pfam" id="PF26490">
    <property type="entry name" value="DUF8159"/>
    <property type="match status" value="1"/>
</dbReference>
<comment type="caution">
    <text evidence="3">The sequence shown here is derived from an EMBL/GenBank/DDBJ whole genome shotgun (WGS) entry which is preliminary data.</text>
</comment>
<feature type="compositionally biased region" description="Basic and acidic residues" evidence="1">
    <location>
        <begin position="1"/>
        <end position="14"/>
    </location>
</feature>
<organism evidence="3 4">
    <name type="scientific">Natrarchaeobius chitinivorans</name>
    <dbReference type="NCBI Taxonomy" id="1679083"/>
    <lineage>
        <taxon>Archaea</taxon>
        <taxon>Methanobacteriati</taxon>
        <taxon>Methanobacteriota</taxon>
        <taxon>Stenosarchaea group</taxon>
        <taxon>Halobacteria</taxon>
        <taxon>Halobacteriales</taxon>
        <taxon>Natrialbaceae</taxon>
        <taxon>Natrarchaeobius</taxon>
    </lineage>
</organism>
<reference evidence="3 4" key="1">
    <citation type="submission" date="2018-10" db="EMBL/GenBank/DDBJ databases">
        <title>Natrarchaeobius chitinivorans gen. nov., sp. nov., and Natrarchaeobius haloalkaliphilus sp. nov., alkaliphilic, chitin-utilizing haloarchaea from hypersaline alkaline lakes.</title>
        <authorList>
            <person name="Sorokin D.Y."/>
            <person name="Elcheninov A.G."/>
            <person name="Kostrikina N.A."/>
            <person name="Bale N.J."/>
            <person name="Sinninghe Damste J.S."/>
            <person name="Khijniak T.V."/>
            <person name="Kublanov I.V."/>
            <person name="Toshchakov S.V."/>
        </authorList>
    </citation>
    <scope>NUCLEOTIDE SEQUENCE [LARGE SCALE GENOMIC DNA]</scope>
    <source>
        <strain evidence="3 4">AArcht7</strain>
    </source>
</reference>
<evidence type="ECO:0000256" key="1">
    <source>
        <dbReference type="SAM" id="MobiDB-lite"/>
    </source>
</evidence>
<feature type="compositionally biased region" description="Polar residues" evidence="1">
    <location>
        <begin position="18"/>
        <end position="33"/>
    </location>
</feature>